<organism evidence="2 3">
    <name type="scientific">Cerrena zonata</name>
    <dbReference type="NCBI Taxonomy" id="2478898"/>
    <lineage>
        <taxon>Eukaryota</taxon>
        <taxon>Fungi</taxon>
        <taxon>Dikarya</taxon>
        <taxon>Basidiomycota</taxon>
        <taxon>Agaricomycotina</taxon>
        <taxon>Agaricomycetes</taxon>
        <taxon>Polyporales</taxon>
        <taxon>Cerrenaceae</taxon>
        <taxon>Cerrena</taxon>
    </lineage>
</organism>
<comment type="caution">
    <text evidence="2">The sequence shown here is derived from an EMBL/GenBank/DDBJ whole genome shotgun (WGS) entry which is preliminary data.</text>
</comment>
<keyword evidence="3" id="KW-1185">Reference proteome</keyword>
<gene>
    <name evidence="2" type="ORF">QCA50_008420</name>
</gene>
<dbReference type="EMBL" id="JASBNA010000011">
    <property type="protein sequence ID" value="KAK7688050.1"/>
    <property type="molecule type" value="Genomic_DNA"/>
</dbReference>
<dbReference type="AlphaFoldDB" id="A0AAW0G3I3"/>
<dbReference type="InterPro" id="IPR036188">
    <property type="entry name" value="FAD/NAD-bd_sf"/>
</dbReference>
<feature type="domain" description="FAD dependent oxidoreductase" evidence="1">
    <location>
        <begin position="63"/>
        <end position="105"/>
    </location>
</feature>
<dbReference type="Pfam" id="PF01266">
    <property type="entry name" value="DAO"/>
    <property type="match status" value="1"/>
</dbReference>
<name>A0AAW0G3I3_9APHY</name>
<protein>
    <recommendedName>
        <fullName evidence="1">FAD dependent oxidoreductase domain-containing protein</fullName>
    </recommendedName>
</protein>
<dbReference type="InterPro" id="IPR006076">
    <property type="entry name" value="FAD-dep_OxRdtase"/>
</dbReference>
<dbReference type="Proteomes" id="UP001385951">
    <property type="component" value="Unassembled WGS sequence"/>
</dbReference>
<evidence type="ECO:0000313" key="3">
    <source>
        <dbReference type="Proteomes" id="UP001385951"/>
    </source>
</evidence>
<reference evidence="2 3" key="1">
    <citation type="submission" date="2022-09" db="EMBL/GenBank/DDBJ databases">
        <authorList>
            <person name="Palmer J.M."/>
        </authorList>
    </citation>
    <scope>NUCLEOTIDE SEQUENCE [LARGE SCALE GENOMIC DNA]</scope>
    <source>
        <strain evidence="2 3">DSM 7382</strain>
    </source>
</reference>
<dbReference type="SUPFAM" id="SSF51905">
    <property type="entry name" value="FAD/NAD(P)-binding domain"/>
    <property type="match status" value="1"/>
</dbReference>
<sequence length="116" mass="12693">MGSQISRLKVLVGISYYLNKHLDDVNKRLEQSPGIPVPNPSLAFWAVPKAEILGDGELPETVDIVVIGSGITGTSFAYNLFKNEQSLKVLMLEARDVCSGATGRHVIFILTLCIRH</sequence>
<dbReference type="Gene3D" id="3.50.50.60">
    <property type="entry name" value="FAD/NAD(P)-binding domain"/>
    <property type="match status" value="1"/>
</dbReference>
<evidence type="ECO:0000313" key="2">
    <source>
        <dbReference type="EMBL" id="KAK7688050.1"/>
    </source>
</evidence>
<evidence type="ECO:0000259" key="1">
    <source>
        <dbReference type="Pfam" id="PF01266"/>
    </source>
</evidence>
<accession>A0AAW0G3I3</accession>
<proteinExistence type="predicted"/>